<keyword evidence="2" id="KW-1185">Reference proteome</keyword>
<reference evidence="1 2" key="1">
    <citation type="journal article" date="2021" name="Front. Genet.">
        <title>Chromosome-Level Genome Assembly Reveals Significant Gene Expansion in the Toll and IMD Signaling Pathways of Dendrolimus kikuchii.</title>
        <authorList>
            <person name="Zhou J."/>
            <person name="Wu P."/>
            <person name="Xiong Z."/>
            <person name="Liu N."/>
            <person name="Zhao N."/>
            <person name="Ji M."/>
            <person name="Qiu Y."/>
            <person name="Yang B."/>
        </authorList>
    </citation>
    <scope>NUCLEOTIDE SEQUENCE [LARGE SCALE GENOMIC DNA]</scope>
    <source>
        <strain evidence="1">Ann1</strain>
    </source>
</reference>
<name>A0ACC1DK16_9NEOP</name>
<evidence type="ECO:0000313" key="2">
    <source>
        <dbReference type="Proteomes" id="UP000824533"/>
    </source>
</evidence>
<organism evidence="1 2">
    <name type="scientific">Dendrolimus kikuchii</name>
    <dbReference type="NCBI Taxonomy" id="765133"/>
    <lineage>
        <taxon>Eukaryota</taxon>
        <taxon>Metazoa</taxon>
        <taxon>Ecdysozoa</taxon>
        <taxon>Arthropoda</taxon>
        <taxon>Hexapoda</taxon>
        <taxon>Insecta</taxon>
        <taxon>Pterygota</taxon>
        <taxon>Neoptera</taxon>
        <taxon>Endopterygota</taxon>
        <taxon>Lepidoptera</taxon>
        <taxon>Glossata</taxon>
        <taxon>Ditrysia</taxon>
        <taxon>Bombycoidea</taxon>
        <taxon>Lasiocampidae</taxon>
        <taxon>Dendrolimus</taxon>
    </lineage>
</organism>
<comment type="caution">
    <text evidence="1">The sequence shown here is derived from an EMBL/GenBank/DDBJ whole genome shotgun (WGS) entry which is preliminary data.</text>
</comment>
<accession>A0ACC1DK16</accession>
<gene>
    <name evidence="1" type="ORF">K1T71_000497</name>
</gene>
<dbReference type="Proteomes" id="UP000824533">
    <property type="component" value="Linkage Group LG01"/>
</dbReference>
<evidence type="ECO:0000313" key="1">
    <source>
        <dbReference type="EMBL" id="KAJ0184074.1"/>
    </source>
</evidence>
<dbReference type="EMBL" id="CM034387">
    <property type="protein sequence ID" value="KAJ0184074.1"/>
    <property type="molecule type" value="Genomic_DNA"/>
</dbReference>
<sequence length="124" mass="14046">MNAGFIKSNTSNLPKIDVFMLGAFFSTNTNFGSAEFRNIKISVYITSYGDDAISHAHWKRDGKLCIVKCKICPEHKVRSRLYIVTLIVDEEDDIIHSIEYHSQQYPMITGSPVRTCGNCIVEIK</sequence>
<protein>
    <submittedName>
        <fullName evidence="1">Uncharacterized protein</fullName>
    </submittedName>
</protein>
<proteinExistence type="predicted"/>